<evidence type="ECO:0000313" key="7">
    <source>
        <dbReference type="Proteomes" id="UP000811282"/>
    </source>
</evidence>
<organism evidence="6 7">
    <name type="scientific">Candidatus Sodalis endolongispinus</name>
    <dbReference type="NCBI Taxonomy" id="2812662"/>
    <lineage>
        <taxon>Bacteria</taxon>
        <taxon>Pseudomonadati</taxon>
        <taxon>Pseudomonadota</taxon>
        <taxon>Gammaproteobacteria</taxon>
        <taxon>Enterobacterales</taxon>
        <taxon>Bruguierivoracaceae</taxon>
        <taxon>Sodalis</taxon>
    </lineage>
</organism>
<dbReference type="InterPro" id="IPR049445">
    <property type="entry name" value="TetR_SbtR-like_C"/>
</dbReference>
<proteinExistence type="predicted"/>
<dbReference type="InterPro" id="IPR036271">
    <property type="entry name" value="Tet_transcr_reg_TetR-rel_C_sf"/>
</dbReference>
<dbReference type="RefSeq" id="WP_215671275.1">
    <property type="nucleotide sequence ID" value="NZ_JAFJYC010000003.1"/>
</dbReference>
<dbReference type="InterPro" id="IPR009057">
    <property type="entry name" value="Homeodomain-like_sf"/>
</dbReference>
<dbReference type="Pfam" id="PF00440">
    <property type="entry name" value="TetR_N"/>
    <property type="match status" value="1"/>
</dbReference>
<dbReference type="PANTHER" id="PTHR30055">
    <property type="entry name" value="HTH-TYPE TRANSCRIPTIONAL REGULATOR RUTR"/>
    <property type="match status" value="1"/>
</dbReference>
<protein>
    <submittedName>
        <fullName evidence="6">TetR/AcrR family transcriptional regulator</fullName>
    </submittedName>
</protein>
<dbReference type="Pfam" id="PF21597">
    <property type="entry name" value="TetR_C_43"/>
    <property type="match status" value="1"/>
</dbReference>
<dbReference type="InterPro" id="IPR001647">
    <property type="entry name" value="HTH_TetR"/>
</dbReference>
<keyword evidence="2 4" id="KW-0238">DNA-binding</keyword>
<sequence>MRADAEKNYQRIIEVARDVVTENGIHASLRDIARRANLGMATLLRHFPTREALFEALLCTRAEDLIQKAHDLEKSLPADDALLAWFREGVIFTHSYNGVCDLMASAHADPNSALHASSIALRTVGGRLLRRAQTEGTARPDMDGVDLFALISAMGWMVGQPSFTPRAENLYHIIASAILTNQPDNGVDKHDTDNEPGSAFLR</sequence>
<dbReference type="PRINTS" id="PR00455">
    <property type="entry name" value="HTHTETR"/>
</dbReference>
<dbReference type="PANTHER" id="PTHR30055:SF234">
    <property type="entry name" value="HTH-TYPE TRANSCRIPTIONAL REGULATOR BETI"/>
    <property type="match status" value="1"/>
</dbReference>
<keyword evidence="1" id="KW-0805">Transcription regulation</keyword>
<gene>
    <name evidence="6" type="ORF">JZM24_17230</name>
</gene>
<name>A0ABS5YI77_9GAMM</name>
<dbReference type="EMBL" id="JAFJYC010000003">
    <property type="protein sequence ID" value="MBT9433406.1"/>
    <property type="molecule type" value="Genomic_DNA"/>
</dbReference>
<dbReference type="PROSITE" id="PS50977">
    <property type="entry name" value="HTH_TETR_2"/>
    <property type="match status" value="1"/>
</dbReference>
<dbReference type="Gene3D" id="1.10.357.10">
    <property type="entry name" value="Tetracycline Repressor, domain 2"/>
    <property type="match status" value="1"/>
</dbReference>
<evidence type="ECO:0000256" key="3">
    <source>
        <dbReference type="ARBA" id="ARBA00023163"/>
    </source>
</evidence>
<feature type="DNA-binding region" description="H-T-H motif" evidence="4">
    <location>
        <begin position="28"/>
        <end position="47"/>
    </location>
</feature>
<dbReference type="SUPFAM" id="SSF46689">
    <property type="entry name" value="Homeodomain-like"/>
    <property type="match status" value="1"/>
</dbReference>
<evidence type="ECO:0000256" key="2">
    <source>
        <dbReference type="ARBA" id="ARBA00023125"/>
    </source>
</evidence>
<feature type="domain" description="HTH tetR-type" evidence="5">
    <location>
        <begin position="6"/>
        <end position="65"/>
    </location>
</feature>
<keyword evidence="3" id="KW-0804">Transcription</keyword>
<reference evidence="6 7" key="1">
    <citation type="journal article" date="2021" name="Genome Biol. Evol.">
        <title>The evolution of interdependence in a four-way mealybug symbiosis.</title>
        <authorList>
            <person name="Garber A.I."/>
            <person name="Kupper M."/>
            <person name="Laetsch D.R."/>
            <person name="Weldon S.R."/>
            <person name="Ladinsky M.S."/>
            <person name="Bjorkman P.J."/>
            <person name="McCutcheon J.P."/>
        </authorList>
    </citation>
    <scope>NUCLEOTIDE SEQUENCE [LARGE SCALE GENOMIC DNA]</scope>
    <source>
        <strain evidence="6">SOD</strain>
    </source>
</reference>
<evidence type="ECO:0000259" key="5">
    <source>
        <dbReference type="PROSITE" id="PS50977"/>
    </source>
</evidence>
<dbReference type="InterPro" id="IPR050109">
    <property type="entry name" value="HTH-type_TetR-like_transc_reg"/>
</dbReference>
<dbReference type="Proteomes" id="UP000811282">
    <property type="component" value="Unassembled WGS sequence"/>
</dbReference>
<evidence type="ECO:0000256" key="1">
    <source>
        <dbReference type="ARBA" id="ARBA00023015"/>
    </source>
</evidence>
<dbReference type="SUPFAM" id="SSF48498">
    <property type="entry name" value="Tetracyclin repressor-like, C-terminal domain"/>
    <property type="match status" value="1"/>
</dbReference>
<evidence type="ECO:0000256" key="4">
    <source>
        <dbReference type="PROSITE-ProRule" id="PRU00335"/>
    </source>
</evidence>
<evidence type="ECO:0000313" key="6">
    <source>
        <dbReference type="EMBL" id="MBT9433406.1"/>
    </source>
</evidence>
<accession>A0ABS5YI77</accession>
<comment type="caution">
    <text evidence="6">The sequence shown here is derived from an EMBL/GenBank/DDBJ whole genome shotgun (WGS) entry which is preliminary data.</text>
</comment>
<keyword evidence="7" id="KW-1185">Reference proteome</keyword>